<evidence type="ECO:0000256" key="3">
    <source>
        <dbReference type="ARBA" id="ARBA00006850"/>
    </source>
</evidence>
<evidence type="ECO:0000256" key="8">
    <source>
        <dbReference type="ARBA" id="ARBA00023187"/>
    </source>
</evidence>
<organism evidence="16">
    <name type="scientific">Albugo laibachii Nc14</name>
    <dbReference type="NCBI Taxonomy" id="890382"/>
    <lineage>
        <taxon>Eukaryota</taxon>
        <taxon>Sar</taxon>
        <taxon>Stramenopiles</taxon>
        <taxon>Oomycota</taxon>
        <taxon>Peronosporomycetes</taxon>
        <taxon>Albuginales</taxon>
        <taxon>Albuginaceae</taxon>
        <taxon>Albugo</taxon>
    </lineage>
</organism>
<gene>
    <name evidence="16" type="primary">AlNc14C13G1562</name>
    <name evidence="16" type="ORF">ALNC14_017860</name>
</gene>
<evidence type="ECO:0000256" key="9">
    <source>
        <dbReference type="ARBA" id="ARBA00023242"/>
    </source>
</evidence>
<keyword evidence="6" id="KW-0747">Spliceosome</keyword>
<evidence type="ECO:0000256" key="12">
    <source>
        <dbReference type="ARBA" id="ARBA00058057"/>
    </source>
</evidence>
<reference evidence="16" key="2">
    <citation type="submission" date="2011-02" db="EMBL/GenBank/DDBJ databases">
        <authorList>
            <person name="MacLean D."/>
        </authorList>
    </citation>
    <scope>NUCLEOTIDE SEQUENCE</scope>
</reference>
<evidence type="ECO:0000313" key="16">
    <source>
        <dbReference type="EMBL" id="CCA15643.1"/>
    </source>
</evidence>
<evidence type="ECO:0000256" key="13">
    <source>
        <dbReference type="ARBA" id="ARBA00071875"/>
    </source>
</evidence>
<evidence type="ECO:0000256" key="14">
    <source>
        <dbReference type="SAM" id="MobiDB-lite"/>
    </source>
</evidence>
<dbReference type="AlphaFoldDB" id="F0W3K0"/>
<feature type="region of interest" description="Disordered" evidence="14">
    <location>
        <begin position="380"/>
        <end position="452"/>
    </location>
</feature>
<dbReference type="Pfam" id="PF01423">
    <property type="entry name" value="LSM"/>
    <property type="match status" value="1"/>
</dbReference>
<evidence type="ECO:0000256" key="10">
    <source>
        <dbReference type="ARBA" id="ARBA00023274"/>
    </source>
</evidence>
<dbReference type="InterPro" id="IPR027078">
    <property type="entry name" value="snRNP-E"/>
</dbReference>
<dbReference type="InterPro" id="IPR010920">
    <property type="entry name" value="LSM_dom_sf"/>
</dbReference>
<comment type="function">
    <text evidence="12">Plays a role in pre-mRNA splicing as a core component of the spliceosomal U1, U2, U4 and U5 small nuclear ribonucleoproteins (snRNPs), the building blocks of the spliceosome.</text>
</comment>
<name>F0W3K0_9STRA</name>
<keyword evidence="5" id="KW-0507">mRNA processing</keyword>
<keyword evidence="10" id="KW-0687">Ribonucleoprotein</keyword>
<proteinExistence type="inferred from homology"/>
<dbReference type="GO" id="GO:0000398">
    <property type="term" value="P:mRNA splicing, via spliceosome"/>
    <property type="evidence" value="ECO:0007669"/>
    <property type="project" value="InterPro"/>
</dbReference>
<dbReference type="GO" id="GO:0003723">
    <property type="term" value="F:RNA binding"/>
    <property type="evidence" value="ECO:0007669"/>
    <property type="project" value="UniProtKB-KW"/>
</dbReference>
<keyword evidence="4" id="KW-0963">Cytoplasm</keyword>
<dbReference type="PANTHER" id="PTHR11193">
    <property type="entry name" value="SMALL NUCLEAR RIBONUCLEOPROTEIN E"/>
    <property type="match status" value="1"/>
</dbReference>
<dbReference type="InterPro" id="IPR047575">
    <property type="entry name" value="Sm"/>
</dbReference>
<reference evidence="16" key="1">
    <citation type="journal article" date="2011" name="PLoS Biol.">
        <title>Gene gain and loss during evolution of obligate parasitism in the white rust pathogen of Arabidopsis thaliana.</title>
        <authorList>
            <person name="Kemen E."/>
            <person name="Gardiner A."/>
            <person name="Schultz-Larsen T."/>
            <person name="Kemen A.C."/>
            <person name="Balmuth A.L."/>
            <person name="Robert-Seilaniantz A."/>
            <person name="Bailey K."/>
            <person name="Holub E."/>
            <person name="Studholme D.J."/>
            <person name="Maclean D."/>
            <person name="Jones J.D."/>
        </authorList>
    </citation>
    <scope>NUCLEOTIDE SEQUENCE</scope>
</reference>
<comment type="similarity">
    <text evidence="3">Belongs to the snRNP Sm proteins family.</text>
</comment>
<evidence type="ECO:0000259" key="15">
    <source>
        <dbReference type="PROSITE" id="PS52002"/>
    </source>
</evidence>
<comment type="subcellular location">
    <subcellularLocation>
        <location evidence="2">Cytoplasm</location>
        <location evidence="2">Cytosol</location>
    </subcellularLocation>
    <subcellularLocation>
        <location evidence="1">Nucleus</location>
    </subcellularLocation>
</comment>
<sequence length="627" mass="71121">MKILLVNAYPSGSKRGQEAFLAFRQYVVTMLRDEITMHDVTSFEIIERSRQELNEFLFEVGTEHSNDPESMTRFDRLDFVFIDGEISSFLPWAPINRKVTLLTKMCMLTGKCWYGTRVGAALLAYLTSTAGELLDVVNSDGKERVIKGTCVPALKAIDSHQLDPNHLGKVVLDTKTGDYYAFDRAKSSWSPRGNTGLICYRRVAESVLHTAAYKYSPNQAFRLGRSIYCSKKGDLRAFTPSNHLHHSIFRPRGVTKMSSEFLVNCTSKFDLDDRINNTGSNKYQVLIDSIRGPMLIEFGNCVGSHFSMAPEYPESFQIVKNFIGQKLRDLMTHNYLDQSVPTTLRRSLIFYPEHPRQKKSTSRGAEVRYKASIPSSIAASKYSELRPSPRRQSTNRLTYSHSQPDCTRSVSYSSKPVTESSSKAFLKTQSGKLGKQSVETGISNHSAPSTPPLIETLEGWRTEPDDDPPIRISQPCRDYTETKRVSQKVGGNRSKSTLQRNRTQEEKESFQLSFSLQDFVAIVFNQIPAPIIHLIIMSTRVQKPMTQPINLMFRFLQNKARVQIWLYEQTQTRIEGRIMGFDEYMNIVLDEAEEVDVKKAKRAPLGRILLKGDTITLMMSIDGSTRA</sequence>
<dbReference type="Gene3D" id="2.30.30.100">
    <property type="match status" value="1"/>
</dbReference>
<feature type="region of interest" description="Disordered" evidence="14">
    <location>
        <begin position="481"/>
        <end position="504"/>
    </location>
</feature>
<keyword evidence="9" id="KW-0539">Nucleus</keyword>
<dbReference type="CDD" id="cd01718">
    <property type="entry name" value="Sm_E"/>
    <property type="match status" value="1"/>
</dbReference>
<keyword evidence="7" id="KW-0694">RNA-binding</keyword>
<feature type="compositionally biased region" description="Polar residues" evidence="14">
    <location>
        <begin position="390"/>
        <end position="448"/>
    </location>
</feature>
<evidence type="ECO:0000256" key="1">
    <source>
        <dbReference type="ARBA" id="ARBA00004123"/>
    </source>
</evidence>
<dbReference type="HOGENOM" id="CLU_035463_0_0_1"/>
<evidence type="ECO:0000256" key="2">
    <source>
        <dbReference type="ARBA" id="ARBA00004514"/>
    </source>
</evidence>
<dbReference type="EMBL" id="FR824058">
    <property type="protein sequence ID" value="CCA15643.1"/>
    <property type="molecule type" value="Genomic_DNA"/>
</dbReference>
<dbReference type="GO" id="GO:0005681">
    <property type="term" value="C:spliceosomal complex"/>
    <property type="evidence" value="ECO:0007669"/>
    <property type="project" value="UniProtKB-KW"/>
</dbReference>
<dbReference type="SUPFAM" id="SSF50182">
    <property type="entry name" value="Sm-like ribonucleoproteins"/>
    <property type="match status" value="1"/>
</dbReference>
<evidence type="ECO:0000256" key="11">
    <source>
        <dbReference type="ARBA" id="ARBA00030143"/>
    </source>
</evidence>
<protein>
    <recommendedName>
        <fullName evidence="13">Probable small nuclear ribonucleoprotein E</fullName>
    </recommendedName>
    <alternativeName>
        <fullName evidence="11">Sm protein E</fullName>
    </alternativeName>
</protein>
<evidence type="ECO:0000256" key="5">
    <source>
        <dbReference type="ARBA" id="ARBA00022664"/>
    </source>
</evidence>
<evidence type="ECO:0000256" key="6">
    <source>
        <dbReference type="ARBA" id="ARBA00022728"/>
    </source>
</evidence>
<evidence type="ECO:0000256" key="4">
    <source>
        <dbReference type="ARBA" id="ARBA00022490"/>
    </source>
</evidence>
<feature type="domain" description="Sm" evidence="15">
    <location>
        <begin position="551"/>
        <end position="624"/>
    </location>
</feature>
<dbReference type="InterPro" id="IPR001163">
    <property type="entry name" value="Sm_dom_euk/arc"/>
</dbReference>
<dbReference type="PROSITE" id="PS52002">
    <property type="entry name" value="SM"/>
    <property type="match status" value="1"/>
</dbReference>
<evidence type="ECO:0000256" key="7">
    <source>
        <dbReference type="ARBA" id="ARBA00022884"/>
    </source>
</evidence>
<accession>F0W3K0</accession>
<dbReference type="GO" id="GO:0005829">
    <property type="term" value="C:cytosol"/>
    <property type="evidence" value="ECO:0007669"/>
    <property type="project" value="UniProtKB-SubCell"/>
</dbReference>
<dbReference type="FunFam" id="2.30.30.100:FF:000013">
    <property type="entry name" value="Small nuclear ribonucleoprotein E"/>
    <property type="match status" value="1"/>
</dbReference>
<dbReference type="SMART" id="SM00651">
    <property type="entry name" value="Sm"/>
    <property type="match status" value="1"/>
</dbReference>
<keyword evidence="8" id="KW-0508">mRNA splicing</keyword>